<feature type="compositionally biased region" description="Polar residues" evidence="1">
    <location>
        <begin position="175"/>
        <end position="200"/>
    </location>
</feature>
<evidence type="ECO:0000256" key="2">
    <source>
        <dbReference type="SAM" id="SignalP"/>
    </source>
</evidence>
<protein>
    <submittedName>
        <fullName evidence="3">Uncharacterized protein</fullName>
    </submittedName>
</protein>
<feature type="region of interest" description="Disordered" evidence="1">
    <location>
        <begin position="146"/>
        <end position="232"/>
    </location>
</feature>
<evidence type="ECO:0000256" key="1">
    <source>
        <dbReference type="SAM" id="MobiDB-lite"/>
    </source>
</evidence>
<reference evidence="3" key="1">
    <citation type="submission" date="2023-01" db="EMBL/GenBank/DDBJ databases">
        <title>Genome assembly of the deep-sea coral Lophelia pertusa.</title>
        <authorList>
            <person name="Herrera S."/>
            <person name="Cordes E."/>
        </authorList>
    </citation>
    <scope>NUCLEOTIDE SEQUENCE</scope>
    <source>
        <strain evidence="3">USNM1676648</strain>
        <tissue evidence="3">Polyp</tissue>
    </source>
</reference>
<comment type="caution">
    <text evidence="3">The sequence shown here is derived from an EMBL/GenBank/DDBJ whole genome shotgun (WGS) entry which is preliminary data.</text>
</comment>
<evidence type="ECO:0000313" key="3">
    <source>
        <dbReference type="EMBL" id="KAJ7333873.1"/>
    </source>
</evidence>
<feature type="signal peptide" evidence="2">
    <location>
        <begin position="1"/>
        <end position="19"/>
    </location>
</feature>
<gene>
    <name evidence="3" type="ORF">OS493_015966</name>
</gene>
<feature type="chain" id="PRO_5040761417" evidence="2">
    <location>
        <begin position="20"/>
        <end position="252"/>
    </location>
</feature>
<evidence type="ECO:0000313" key="4">
    <source>
        <dbReference type="Proteomes" id="UP001163046"/>
    </source>
</evidence>
<dbReference type="AlphaFoldDB" id="A0A9W9YD01"/>
<keyword evidence="4" id="KW-1185">Reference proteome</keyword>
<name>A0A9W9YD01_9CNID</name>
<keyword evidence="2" id="KW-0732">Signal</keyword>
<organism evidence="3 4">
    <name type="scientific">Desmophyllum pertusum</name>
    <dbReference type="NCBI Taxonomy" id="174260"/>
    <lineage>
        <taxon>Eukaryota</taxon>
        <taxon>Metazoa</taxon>
        <taxon>Cnidaria</taxon>
        <taxon>Anthozoa</taxon>
        <taxon>Hexacorallia</taxon>
        <taxon>Scleractinia</taxon>
        <taxon>Caryophylliina</taxon>
        <taxon>Caryophylliidae</taxon>
        <taxon>Desmophyllum</taxon>
    </lineage>
</organism>
<proteinExistence type="predicted"/>
<feature type="compositionally biased region" description="Low complexity" evidence="1">
    <location>
        <begin position="164"/>
        <end position="174"/>
    </location>
</feature>
<dbReference type="Proteomes" id="UP001163046">
    <property type="component" value="Unassembled WGS sequence"/>
</dbReference>
<dbReference type="PRINTS" id="PR01217">
    <property type="entry name" value="PRICHEXTENSN"/>
</dbReference>
<sequence>MKSMDNVLLVLSLVLVVMATSTIGRTKKHHRHLLIKKFLAGGKRSGFPWWTSYKIKGLKKGGRRSPGASYPYADPYAAYAPSPSPAPPSFYPSAYPPPPSGPLQYSDSASSPYVSSSYSSPSSYPASPSYYPASSYPSPAPYPSPYPSPPSPFSSASTQAQQLSYSTSPSSPYTNDQYQQQTSNPSQLTPSEVESLSNSAAYLMVPGSAPKPISDAKKPRPKPTPPDRTEKFEIRGRCKHQDKIVCFLSLFF</sequence>
<dbReference type="EMBL" id="MU827785">
    <property type="protein sequence ID" value="KAJ7333873.1"/>
    <property type="molecule type" value="Genomic_DNA"/>
</dbReference>
<accession>A0A9W9YD01</accession>